<evidence type="ECO:0000313" key="2">
    <source>
        <dbReference type="Proteomes" id="UP001141259"/>
    </source>
</evidence>
<sequence length="302" mass="32495">MIEPRCSAFSAALAEPQSGTAATARAWVCLEQPGPWGRDALLESHLDPELGAELVRRSSGTGVRVLLIRRPGTHPDRHVPQRRRVYLASCAPGASWLERADLTDPEELLELDFTALGQGRSTGFGTPETGPLLLVCTNGKRDVCCALAGRPIVADLAARHGDAVWECTHTGGHRFSPTGVLLPSGYLYGRLDTGFAEELLAARAVVVDRCRGRSYWSKAGQVAEVAVRARLGERGDALVVEPERRHDATTWTVLVRHADGREWQVSVTERALPPARPTGCGKEPAIPTALVVTAVDQLVPVA</sequence>
<dbReference type="CDD" id="cd03062">
    <property type="entry name" value="TRX_Fd_Sucrase"/>
    <property type="match status" value="1"/>
</dbReference>
<dbReference type="Pfam" id="PF06999">
    <property type="entry name" value="Suc_Fer-like"/>
    <property type="match status" value="1"/>
</dbReference>
<comment type="caution">
    <text evidence="1">The sequence shown here is derived from an EMBL/GenBank/DDBJ whole genome shotgun (WGS) entry which is preliminary data.</text>
</comment>
<gene>
    <name evidence="1" type="ORF">NZH93_26960</name>
</gene>
<accession>A0A9X3AH50</accession>
<dbReference type="RefSeq" id="WP_259626010.1">
    <property type="nucleotide sequence ID" value="NZ_JANYMP010000014.1"/>
</dbReference>
<evidence type="ECO:0000313" key="1">
    <source>
        <dbReference type="EMBL" id="MCS7480511.1"/>
    </source>
</evidence>
<name>A0A9X3AH50_9PSEU</name>
<reference evidence="1" key="1">
    <citation type="submission" date="2022-08" db="EMBL/GenBank/DDBJ databases">
        <authorList>
            <person name="Tistechok S."/>
            <person name="Samborskyy M."/>
            <person name="Roman I."/>
        </authorList>
    </citation>
    <scope>NUCLEOTIDE SEQUENCE</scope>
    <source>
        <strain evidence="1">DSM 103496</strain>
    </source>
</reference>
<dbReference type="InterPro" id="IPR009737">
    <property type="entry name" value="Aim32/Apd1-like"/>
</dbReference>
<dbReference type="InterPro" id="IPR010350">
    <property type="entry name" value="Aim32/Apd1-like_bac"/>
</dbReference>
<keyword evidence="2" id="KW-1185">Reference proteome</keyword>
<protein>
    <submittedName>
        <fullName evidence="1">Sucrase ferredoxin</fullName>
    </submittedName>
</protein>
<dbReference type="EMBL" id="JANYMP010000014">
    <property type="protein sequence ID" value="MCS7480511.1"/>
    <property type="molecule type" value="Genomic_DNA"/>
</dbReference>
<proteinExistence type="predicted"/>
<organism evidence="1 2">
    <name type="scientific">Umezawaea endophytica</name>
    <dbReference type="NCBI Taxonomy" id="1654476"/>
    <lineage>
        <taxon>Bacteria</taxon>
        <taxon>Bacillati</taxon>
        <taxon>Actinomycetota</taxon>
        <taxon>Actinomycetes</taxon>
        <taxon>Pseudonocardiales</taxon>
        <taxon>Pseudonocardiaceae</taxon>
        <taxon>Umezawaea</taxon>
    </lineage>
</organism>
<dbReference type="InterPro" id="IPR036249">
    <property type="entry name" value="Thioredoxin-like_sf"/>
</dbReference>
<dbReference type="PIRSF" id="PIRSF035042">
    <property type="entry name" value="UCP035042_thirdx"/>
    <property type="match status" value="1"/>
</dbReference>
<dbReference type="Proteomes" id="UP001141259">
    <property type="component" value="Unassembled WGS sequence"/>
</dbReference>
<dbReference type="SUPFAM" id="SSF52833">
    <property type="entry name" value="Thioredoxin-like"/>
    <property type="match status" value="1"/>
</dbReference>
<dbReference type="AlphaFoldDB" id="A0A9X3AH50"/>